<evidence type="ECO:0000313" key="2">
    <source>
        <dbReference type="Proteomes" id="UP000198916"/>
    </source>
</evidence>
<protein>
    <submittedName>
        <fullName evidence="1">Uncharacterized protein</fullName>
    </submittedName>
</protein>
<dbReference type="EMBL" id="FNZR01000003">
    <property type="protein sequence ID" value="SEK97703.1"/>
    <property type="molecule type" value="Genomic_DNA"/>
</dbReference>
<sequence length="44" mass="5210">MVIFFSVNDRFIPVNADTFCYIGSIFPAEKNIFYNLWQTFVLID</sequence>
<gene>
    <name evidence="1" type="ORF">SAMN05421740_103151</name>
</gene>
<accession>A0A1H7LFM1</accession>
<reference evidence="2" key="1">
    <citation type="submission" date="2016-10" db="EMBL/GenBank/DDBJ databases">
        <authorList>
            <person name="Varghese N."/>
            <person name="Submissions S."/>
        </authorList>
    </citation>
    <scope>NUCLEOTIDE SEQUENCE [LARGE SCALE GENOMIC DNA]</scope>
    <source>
        <strain evidence="2">Jip14</strain>
    </source>
</reference>
<dbReference type="AlphaFoldDB" id="A0A1H7LFM1"/>
<proteinExistence type="predicted"/>
<name>A0A1H7LFM1_9SPHI</name>
<dbReference type="STRING" id="332977.SAMN05421740_103151"/>
<dbReference type="Proteomes" id="UP000198916">
    <property type="component" value="Unassembled WGS sequence"/>
</dbReference>
<evidence type="ECO:0000313" key="1">
    <source>
        <dbReference type="EMBL" id="SEK97703.1"/>
    </source>
</evidence>
<organism evidence="1 2">
    <name type="scientific">Parapedobacter koreensis</name>
    <dbReference type="NCBI Taxonomy" id="332977"/>
    <lineage>
        <taxon>Bacteria</taxon>
        <taxon>Pseudomonadati</taxon>
        <taxon>Bacteroidota</taxon>
        <taxon>Sphingobacteriia</taxon>
        <taxon>Sphingobacteriales</taxon>
        <taxon>Sphingobacteriaceae</taxon>
        <taxon>Parapedobacter</taxon>
    </lineage>
</organism>
<keyword evidence="2" id="KW-1185">Reference proteome</keyword>